<feature type="region of interest" description="Disordered" evidence="1">
    <location>
        <begin position="310"/>
        <end position="384"/>
    </location>
</feature>
<reference evidence="2" key="2">
    <citation type="journal article" date="2022" name="Microb. Genom.">
        <title>A chromosome-scale genome assembly of the tomato pathogen Cladosporium fulvum reveals a compartmentalized genome architecture and the presence of a dispensable chromosome.</title>
        <authorList>
            <person name="Zaccaron A.Z."/>
            <person name="Chen L.H."/>
            <person name="Samaras A."/>
            <person name="Stergiopoulos I."/>
        </authorList>
    </citation>
    <scope>NUCLEOTIDE SEQUENCE</scope>
    <source>
        <strain evidence="2">Race5_Kim</strain>
    </source>
</reference>
<organism evidence="2 3">
    <name type="scientific">Passalora fulva</name>
    <name type="common">Tomato leaf mold</name>
    <name type="synonym">Cladosporium fulvum</name>
    <dbReference type="NCBI Taxonomy" id="5499"/>
    <lineage>
        <taxon>Eukaryota</taxon>
        <taxon>Fungi</taxon>
        <taxon>Dikarya</taxon>
        <taxon>Ascomycota</taxon>
        <taxon>Pezizomycotina</taxon>
        <taxon>Dothideomycetes</taxon>
        <taxon>Dothideomycetidae</taxon>
        <taxon>Mycosphaerellales</taxon>
        <taxon>Mycosphaerellaceae</taxon>
        <taxon>Fulvia</taxon>
    </lineage>
</organism>
<dbReference type="AlphaFoldDB" id="A0A9Q8PCC8"/>
<dbReference type="RefSeq" id="XP_047764168.1">
    <property type="nucleotide sequence ID" value="XM_047909175.1"/>
</dbReference>
<protein>
    <submittedName>
        <fullName evidence="2">Uncharacterized protein</fullName>
    </submittedName>
</protein>
<keyword evidence="3" id="KW-1185">Reference proteome</keyword>
<evidence type="ECO:0000256" key="1">
    <source>
        <dbReference type="SAM" id="MobiDB-lite"/>
    </source>
</evidence>
<evidence type="ECO:0000313" key="2">
    <source>
        <dbReference type="EMBL" id="UJO19802.1"/>
    </source>
</evidence>
<feature type="compositionally biased region" description="Polar residues" evidence="1">
    <location>
        <begin position="310"/>
        <end position="345"/>
    </location>
</feature>
<proteinExistence type="predicted"/>
<dbReference type="Proteomes" id="UP000756132">
    <property type="component" value="Chromosome 7"/>
</dbReference>
<name>A0A9Q8PCC8_PASFU</name>
<sequence>MDQSDISRLRDLIYRKDELSGLISKDENSLLELRNQMSDRRATLQHVEKQLAEMLAFKPVQPQQKGSVSSPAESDSIAVTPAPGPTRTISTSKSPSPDSQQHATVPTKQIAPRPDLQRHDDPLKDPSDYIKSIDYVKEKNNDRRLMLHRDLPMIVRLEDGWNEIWCHVCGANASSRGNAADGVVPFQGVYGLHCHIASMHGVAGKKTFVKDLWKICGRYLLSEKEVRKLRQWKVTVKIQSSGSNGLRGKGKAELPAPAPAANDVGDEEIMNEYDSSDEEDAVAAPGYLGHILQEQTHLTGAVALTNHQNGFTPVNGNTAISTDSGYGSKSSPTKRAAESETSSVLEDSGGDGVAERVKRHRRTETPRRSYTDHFEYGDMGEETF</sequence>
<feature type="compositionally biased region" description="Polar residues" evidence="1">
    <location>
        <begin position="61"/>
        <end position="73"/>
    </location>
</feature>
<dbReference type="OrthoDB" id="10657839at2759"/>
<dbReference type="EMBL" id="CP090169">
    <property type="protein sequence ID" value="UJO19802.1"/>
    <property type="molecule type" value="Genomic_DNA"/>
</dbReference>
<accession>A0A9Q8PCC8</accession>
<feature type="region of interest" description="Disordered" evidence="1">
    <location>
        <begin position="58"/>
        <end position="129"/>
    </location>
</feature>
<feature type="region of interest" description="Disordered" evidence="1">
    <location>
        <begin position="243"/>
        <end position="263"/>
    </location>
</feature>
<gene>
    <name evidence="2" type="ORF">CLAFUR5_10027</name>
</gene>
<reference evidence="2" key="1">
    <citation type="submission" date="2021-12" db="EMBL/GenBank/DDBJ databases">
        <authorList>
            <person name="Zaccaron A."/>
            <person name="Stergiopoulos I."/>
        </authorList>
    </citation>
    <scope>NUCLEOTIDE SEQUENCE</scope>
    <source>
        <strain evidence="2">Race5_Kim</strain>
    </source>
</reference>
<dbReference type="KEGG" id="ffu:CLAFUR5_10027"/>
<dbReference type="GeneID" id="71989905"/>
<feature type="compositionally biased region" description="Basic and acidic residues" evidence="1">
    <location>
        <begin position="363"/>
        <end position="376"/>
    </location>
</feature>
<evidence type="ECO:0000313" key="3">
    <source>
        <dbReference type="Proteomes" id="UP000756132"/>
    </source>
</evidence>
<feature type="compositionally biased region" description="Basic and acidic residues" evidence="1">
    <location>
        <begin position="115"/>
        <end position="128"/>
    </location>
</feature>
<feature type="compositionally biased region" description="Polar residues" evidence="1">
    <location>
        <begin position="87"/>
        <end position="107"/>
    </location>
</feature>